<comment type="caution">
    <text evidence="12">The sequence shown here is derived from an EMBL/GenBank/DDBJ whole genome shotgun (WGS) entry which is preliminary data.</text>
</comment>
<protein>
    <recommendedName>
        <fullName evidence="3">asparagine synthase (glutamine-hydrolyzing)</fullName>
        <ecNumber evidence="3">6.3.5.4</ecNumber>
    </recommendedName>
</protein>
<dbReference type="PIRSF" id="PIRSF001589">
    <property type="entry name" value="Asn_synthetase_glu-h"/>
    <property type="match status" value="1"/>
</dbReference>
<dbReference type="GO" id="GO:0006529">
    <property type="term" value="P:asparagine biosynthetic process"/>
    <property type="evidence" value="ECO:0007669"/>
    <property type="project" value="UniProtKB-KW"/>
</dbReference>
<keyword evidence="8" id="KW-0028">Amino-acid biosynthesis</keyword>
<evidence type="ECO:0000256" key="3">
    <source>
        <dbReference type="ARBA" id="ARBA00012737"/>
    </source>
</evidence>
<dbReference type="Gene3D" id="3.60.20.10">
    <property type="entry name" value="Glutamine Phosphoribosylpyrophosphate, subunit 1, domain 1"/>
    <property type="match status" value="1"/>
</dbReference>
<reference evidence="12 13" key="1">
    <citation type="journal article" date="2016" name="Nat. Commun.">
        <title>Thousands of microbial genomes shed light on interconnected biogeochemical processes in an aquifer system.</title>
        <authorList>
            <person name="Anantharaman K."/>
            <person name="Brown C.T."/>
            <person name="Hug L.A."/>
            <person name="Sharon I."/>
            <person name="Castelle C.J."/>
            <person name="Probst A.J."/>
            <person name="Thomas B.C."/>
            <person name="Singh A."/>
            <person name="Wilkins M.J."/>
            <person name="Karaoz U."/>
            <person name="Brodie E.L."/>
            <person name="Williams K.H."/>
            <person name="Hubbard S.S."/>
            <person name="Banfield J.F."/>
        </authorList>
    </citation>
    <scope>NUCLEOTIDE SEQUENCE [LARGE SCALE GENOMIC DNA]</scope>
</reference>
<keyword evidence="4 9" id="KW-0547">Nucleotide-binding</keyword>
<dbReference type="GO" id="GO:0005524">
    <property type="term" value="F:ATP binding"/>
    <property type="evidence" value="ECO:0007669"/>
    <property type="project" value="UniProtKB-KW"/>
</dbReference>
<evidence type="ECO:0000259" key="11">
    <source>
        <dbReference type="PROSITE" id="PS51278"/>
    </source>
</evidence>
<dbReference type="PANTHER" id="PTHR43284">
    <property type="entry name" value="ASPARAGINE SYNTHETASE (GLUTAMINE-HYDROLYZING)"/>
    <property type="match status" value="1"/>
</dbReference>
<evidence type="ECO:0000256" key="1">
    <source>
        <dbReference type="ARBA" id="ARBA00005187"/>
    </source>
</evidence>
<accession>A0A1F7SHV9</accession>
<proteinExistence type="inferred from homology"/>
<name>A0A1F7SHV9_9BACT</name>
<dbReference type="InterPro" id="IPR017932">
    <property type="entry name" value="GATase_2_dom"/>
</dbReference>
<dbReference type="EC" id="6.3.5.4" evidence="3"/>
<evidence type="ECO:0000256" key="4">
    <source>
        <dbReference type="ARBA" id="ARBA00022741"/>
    </source>
</evidence>
<dbReference type="EMBL" id="MGDI01000025">
    <property type="protein sequence ID" value="OGL53390.1"/>
    <property type="molecule type" value="Genomic_DNA"/>
</dbReference>
<dbReference type="STRING" id="1817883.A3G31_07765"/>
<feature type="binding site" evidence="9">
    <location>
        <begin position="360"/>
        <end position="361"/>
    </location>
    <ligand>
        <name>ATP</name>
        <dbReference type="ChEBI" id="CHEBI:30616"/>
    </ligand>
</feature>
<organism evidence="12 13">
    <name type="scientific">Candidatus Schekmanbacteria bacterium RIFCSPLOWO2_12_FULL_38_15</name>
    <dbReference type="NCBI Taxonomy" id="1817883"/>
    <lineage>
        <taxon>Bacteria</taxon>
        <taxon>Candidatus Schekmaniibacteriota</taxon>
    </lineage>
</organism>
<gene>
    <name evidence="12" type="ORF">A3G31_07765</name>
</gene>
<evidence type="ECO:0000256" key="10">
    <source>
        <dbReference type="PIRSR" id="PIRSR001589-3"/>
    </source>
</evidence>
<comment type="similarity">
    <text evidence="2">Belongs to the asparagine synthetase family.</text>
</comment>
<dbReference type="SUPFAM" id="SSF52402">
    <property type="entry name" value="Adenine nucleotide alpha hydrolases-like"/>
    <property type="match status" value="1"/>
</dbReference>
<evidence type="ECO:0000256" key="9">
    <source>
        <dbReference type="PIRSR" id="PIRSR001589-2"/>
    </source>
</evidence>
<dbReference type="InterPro" id="IPR029055">
    <property type="entry name" value="Ntn_hydrolases_N"/>
</dbReference>
<keyword evidence="6 8" id="KW-0315">Glutamine amidotransferase</keyword>
<evidence type="ECO:0000256" key="7">
    <source>
        <dbReference type="ARBA" id="ARBA00048741"/>
    </source>
</evidence>
<comment type="catalytic activity">
    <reaction evidence="7">
        <text>L-aspartate + L-glutamine + ATP + H2O = L-asparagine + L-glutamate + AMP + diphosphate + H(+)</text>
        <dbReference type="Rhea" id="RHEA:12228"/>
        <dbReference type="ChEBI" id="CHEBI:15377"/>
        <dbReference type="ChEBI" id="CHEBI:15378"/>
        <dbReference type="ChEBI" id="CHEBI:29985"/>
        <dbReference type="ChEBI" id="CHEBI:29991"/>
        <dbReference type="ChEBI" id="CHEBI:30616"/>
        <dbReference type="ChEBI" id="CHEBI:33019"/>
        <dbReference type="ChEBI" id="CHEBI:58048"/>
        <dbReference type="ChEBI" id="CHEBI:58359"/>
        <dbReference type="ChEBI" id="CHEBI:456215"/>
        <dbReference type="EC" id="6.3.5.4"/>
    </reaction>
</comment>
<dbReference type="InterPro" id="IPR006426">
    <property type="entry name" value="Asn_synth_AEB"/>
</dbReference>
<dbReference type="CDD" id="cd00712">
    <property type="entry name" value="AsnB"/>
    <property type="match status" value="1"/>
</dbReference>
<dbReference type="GO" id="GO:0005829">
    <property type="term" value="C:cytosol"/>
    <property type="evidence" value="ECO:0007669"/>
    <property type="project" value="TreeGrafter"/>
</dbReference>
<evidence type="ECO:0000256" key="5">
    <source>
        <dbReference type="ARBA" id="ARBA00022840"/>
    </source>
</evidence>
<feature type="binding site" evidence="9">
    <location>
        <position position="288"/>
    </location>
    <ligand>
        <name>ATP</name>
        <dbReference type="ChEBI" id="CHEBI:30616"/>
    </ligand>
</feature>
<dbReference type="AlphaFoldDB" id="A0A1F7SHV9"/>
<keyword evidence="5 9" id="KW-0067">ATP-binding</keyword>
<dbReference type="Gene3D" id="3.40.50.620">
    <property type="entry name" value="HUPs"/>
    <property type="match status" value="1"/>
</dbReference>
<evidence type="ECO:0000256" key="6">
    <source>
        <dbReference type="ARBA" id="ARBA00022962"/>
    </source>
</evidence>
<dbReference type="InterPro" id="IPR051786">
    <property type="entry name" value="ASN_synthetase/amidase"/>
</dbReference>
<dbReference type="Pfam" id="PF00733">
    <property type="entry name" value="Asn_synthase"/>
    <property type="match status" value="1"/>
</dbReference>
<dbReference type="NCBIfam" id="TIGR01536">
    <property type="entry name" value="asn_synth_AEB"/>
    <property type="match status" value="1"/>
</dbReference>
<dbReference type="Pfam" id="PF13537">
    <property type="entry name" value="GATase_7"/>
    <property type="match status" value="1"/>
</dbReference>
<evidence type="ECO:0000256" key="2">
    <source>
        <dbReference type="ARBA" id="ARBA00005752"/>
    </source>
</evidence>
<comment type="pathway">
    <text evidence="1">Amino-acid biosynthesis; L-asparagine biosynthesis; L-asparagine from L-aspartate (L-Gln route): step 1/1.</text>
</comment>
<dbReference type="InterPro" id="IPR014729">
    <property type="entry name" value="Rossmann-like_a/b/a_fold"/>
</dbReference>
<dbReference type="GO" id="GO:0004066">
    <property type="term" value="F:asparagine synthase (glutamine-hydrolyzing) activity"/>
    <property type="evidence" value="ECO:0007669"/>
    <property type="project" value="UniProtKB-EC"/>
</dbReference>
<dbReference type="Proteomes" id="UP000178082">
    <property type="component" value="Unassembled WGS sequence"/>
</dbReference>
<feature type="site" description="Important for beta-aspartyl-AMP intermediate formation" evidence="10">
    <location>
        <position position="362"/>
    </location>
</feature>
<feature type="domain" description="Glutamine amidotransferase type-2" evidence="11">
    <location>
        <begin position="2"/>
        <end position="213"/>
    </location>
</feature>
<feature type="binding site" evidence="9">
    <location>
        <position position="100"/>
    </location>
    <ligand>
        <name>L-glutamine</name>
        <dbReference type="ChEBI" id="CHEBI:58359"/>
    </ligand>
</feature>
<evidence type="ECO:0000256" key="8">
    <source>
        <dbReference type="PIRSR" id="PIRSR001589-1"/>
    </source>
</evidence>
<dbReference type="PANTHER" id="PTHR43284:SF1">
    <property type="entry name" value="ASPARAGINE SYNTHETASE"/>
    <property type="match status" value="1"/>
</dbReference>
<dbReference type="SUPFAM" id="SSF56235">
    <property type="entry name" value="N-terminal nucleophile aminohydrolases (Ntn hydrolases)"/>
    <property type="match status" value="1"/>
</dbReference>
<dbReference type="PROSITE" id="PS51278">
    <property type="entry name" value="GATASE_TYPE_2"/>
    <property type="match status" value="1"/>
</dbReference>
<feature type="active site" description="For GATase activity" evidence="8">
    <location>
        <position position="2"/>
    </location>
</feature>
<dbReference type="InterPro" id="IPR033738">
    <property type="entry name" value="AsnB_N"/>
</dbReference>
<keyword evidence="8" id="KW-0061">Asparagine biosynthesis</keyword>
<evidence type="ECO:0000313" key="12">
    <source>
        <dbReference type="EMBL" id="OGL53390.1"/>
    </source>
</evidence>
<evidence type="ECO:0000313" key="13">
    <source>
        <dbReference type="Proteomes" id="UP000178082"/>
    </source>
</evidence>
<sequence>MCGICGIINFRDESPVDSEILGKMMQAIIHRGPDDEGKFIENYAGLGIRRLSIIDIEGGHQPITNEDGTLVIVFNGEIYNFRELRQELINKCHKFKTFTDTEVILHLYEEKGENCLDFLNGMFAFCIWDRKNKKLFLARDRLGIKPFYYSLNSKGISFASELKSLIQNPLLSKKLNDEAITDYFALGYILSPKTVFRDINSLSPGHFLTVSNCVVKENSYWDLKFVDRKFSNENEILEEFLDVLSASVKRHMISDVPLGAFLSGGIDSSSVVSLMQAAGSTTVKTFSILINEEGWNEGKFIKIAEEHFKTEHHESVIDLNVQELLSKTIWYNDEPFADSSSMPTFLVSNLAQTKVKVALSGDGGDENLAGYPTYIADKMALWIKSIPGLSHILSLLQKPVSYLVDNPKIPRFIEGLKLPLSQAHCWWRVLFTDEERKNLFSEDFSRKSIDYNPYSRFETCFNSCDGDSFLKKAMYTDIKTWLADDILKKVDRASMANSLEVRVPFLDYKVVEFCASVPDEFKLSGFKSKYLLKKAMNGKIPEPIIARAKRGFHLPVSKYLKTQLKDMALACLSKSNIEPLGILNYDYVNLLLSEHMKGERDHGKKIWALLCFSLWHDIYFRKSLNENQI</sequence>
<dbReference type="InterPro" id="IPR001962">
    <property type="entry name" value="Asn_synthase"/>
</dbReference>
<dbReference type="CDD" id="cd01991">
    <property type="entry name" value="Asn_synthase_B_C"/>
    <property type="match status" value="1"/>
</dbReference>